<feature type="region of interest" description="Disordered" evidence="1">
    <location>
        <begin position="1"/>
        <end position="24"/>
    </location>
</feature>
<proteinExistence type="predicted"/>
<feature type="compositionally biased region" description="Polar residues" evidence="1">
    <location>
        <begin position="566"/>
        <end position="578"/>
    </location>
</feature>
<accession>A0A0N4VJF1</accession>
<evidence type="ECO:0000256" key="1">
    <source>
        <dbReference type="SAM" id="MobiDB-lite"/>
    </source>
</evidence>
<feature type="region of interest" description="Disordered" evidence="1">
    <location>
        <begin position="180"/>
        <end position="244"/>
    </location>
</feature>
<dbReference type="EMBL" id="UXUI01010711">
    <property type="protein sequence ID" value="VDD95546.1"/>
    <property type="molecule type" value="Genomic_DNA"/>
</dbReference>
<dbReference type="AlphaFoldDB" id="A0A0N4VJF1"/>
<feature type="compositionally biased region" description="Low complexity" evidence="1">
    <location>
        <begin position="478"/>
        <end position="490"/>
    </location>
</feature>
<evidence type="ECO:0000313" key="2">
    <source>
        <dbReference type="EMBL" id="VDD95546.1"/>
    </source>
</evidence>
<dbReference type="OrthoDB" id="5876619at2759"/>
<dbReference type="Proteomes" id="UP000274131">
    <property type="component" value="Unassembled WGS sequence"/>
</dbReference>
<feature type="compositionally biased region" description="Basic and acidic residues" evidence="1">
    <location>
        <begin position="465"/>
        <end position="477"/>
    </location>
</feature>
<feature type="region of interest" description="Disordered" evidence="1">
    <location>
        <begin position="630"/>
        <end position="720"/>
    </location>
</feature>
<reference evidence="2 3" key="2">
    <citation type="submission" date="2018-10" db="EMBL/GenBank/DDBJ databases">
        <authorList>
            <consortium name="Pathogen Informatics"/>
        </authorList>
    </citation>
    <scope>NUCLEOTIDE SEQUENCE [LARGE SCALE GENOMIC DNA]</scope>
</reference>
<feature type="compositionally biased region" description="Polar residues" evidence="1">
    <location>
        <begin position="181"/>
        <end position="198"/>
    </location>
</feature>
<evidence type="ECO:0000313" key="4">
    <source>
        <dbReference type="WBParaSite" id="EVEC_0001097201-mRNA-1"/>
    </source>
</evidence>
<feature type="region of interest" description="Disordered" evidence="1">
    <location>
        <begin position="863"/>
        <end position="889"/>
    </location>
</feature>
<protein>
    <submittedName>
        <fullName evidence="4">Reticulon</fullName>
    </submittedName>
</protein>
<dbReference type="WBParaSite" id="EVEC_0001097201-mRNA-1">
    <property type="protein sequence ID" value="EVEC_0001097201-mRNA-1"/>
    <property type="gene ID" value="EVEC_0001097201"/>
</dbReference>
<keyword evidence="3" id="KW-1185">Reference proteome</keyword>
<name>A0A0N4VJF1_ENTVE</name>
<organism evidence="4">
    <name type="scientific">Enterobius vermicularis</name>
    <name type="common">Human pinworm</name>
    <dbReference type="NCBI Taxonomy" id="51028"/>
    <lineage>
        <taxon>Eukaryota</taxon>
        <taxon>Metazoa</taxon>
        <taxon>Ecdysozoa</taxon>
        <taxon>Nematoda</taxon>
        <taxon>Chromadorea</taxon>
        <taxon>Rhabditida</taxon>
        <taxon>Spirurina</taxon>
        <taxon>Oxyuridomorpha</taxon>
        <taxon>Oxyuroidea</taxon>
        <taxon>Oxyuridae</taxon>
        <taxon>Enterobius</taxon>
    </lineage>
</organism>
<feature type="compositionally biased region" description="Basic and acidic residues" evidence="1">
    <location>
        <begin position="8"/>
        <end position="22"/>
    </location>
</feature>
<feature type="compositionally biased region" description="Acidic residues" evidence="1">
    <location>
        <begin position="670"/>
        <end position="687"/>
    </location>
</feature>
<sequence length="902" mass="100016">MLSSEADDALRIAEESMSRKMPPDVVTENFSEHLVKNVIKDVVKSMKGEDEDATQLSKEKSFGADEDISMFRKSSYEHETDYEADLKEKLEMLELEYKKVPPLESIETEKAMEYYRNYNEPIDSDYEERINSSATGIVSDVLQRTAECLSQTSSTYRTATSKDGYETCVTSQEDGFETADSCFSQDSEYTTATSGNESRVSEISDERRRGSVTPLAASSPVGSVKNLLDSENEEEELVVQSFSPSNEFISTEDYQDSEEKTLRTSASGVLLAPVLDPGRPVSPVPPRPLDEERTFSLVHKIDSLELEKTHFNFESSEHEKTPTNEIIIKLPSEEEENLDQRNFPEDFKPSFSEQHVDYDFEKKTTEESVVSTPEKTSYEIKEEILSSMKDLTEEKQIPKTSQDLQMVASVFVSESSPETLDAIPSVESLTSPLGTKPGAVADQLSGAQAVSVLPPETAKSVSPDSLEKVSDKGESDRGSSASQRSSSSRKSSYEEPETFTERLTPELKIEWSESTSKPEVPQSLKVEGSVLSPEDEYQPLYTGAGTEQVPGNELATVAEEGEEAESSNGRSLSSNGHSSDPLALAGKYKHASSDNVSETSLQEFERIERDVLNRGEAGLSSSELELYLSGKLKGSTNGSQSSLTEFERLEEEIGEGSPQEEVMILSDIREESEVEDMSIRDDDEEEHDSIAEIKSVPVSEDKQISTPLASPTDSIEKGFERVDPTMLETSTDSLEIYDPISTQQLKISEGERGFISVEKIGGELRDSLEDIVQEKTISAGRDFPDADIPQTSSEVLQALQDINVEKDSLSGDLDTEAEDYPTTLTTFETTQVLDDGYIETISRRVLTKVKDPVITHVQFTGTENEERVRQLARQEQYETSDPDGNVTKTIYIRREASSSEGN</sequence>
<feature type="region of interest" description="Disordered" evidence="1">
    <location>
        <begin position="427"/>
        <end position="600"/>
    </location>
</feature>
<gene>
    <name evidence="2" type="ORF">EVEC_LOCUS10297</name>
</gene>
<dbReference type="STRING" id="51028.A0A0N4VJF1"/>
<feature type="compositionally biased region" description="Basic and acidic residues" evidence="1">
    <location>
        <begin position="499"/>
        <end position="511"/>
    </location>
</feature>
<evidence type="ECO:0000313" key="3">
    <source>
        <dbReference type="Proteomes" id="UP000274131"/>
    </source>
</evidence>
<feature type="compositionally biased region" description="Polar residues" evidence="1">
    <location>
        <begin position="704"/>
        <end position="713"/>
    </location>
</feature>
<feature type="compositionally biased region" description="Basic and acidic residues" evidence="1">
    <location>
        <begin position="199"/>
        <end position="209"/>
    </location>
</feature>
<reference evidence="4" key="1">
    <citation type="submission" date="2017-02" db="UniProtKB">
        <authorList>
            <consortium name="WormBaseParasite"/>
        </authorList>
    </citation>
    <scope>IDENTIFICATION</scope>
</reference>